<proteinExistence type="predicted"/>
<evidence type="ECO:0000313" key="3">
    <source>
        <dbReference type="Proteomes" id="UP000250235"/>
    </source>
</evidence>
<keyword evidence="3" id="KW-1185">Reference proteome</keyword>
<name>A0A2Z7ALJ0_9LAMI</name>
<feature type="region of interest" description="Disordered" evidence="1">
    <location>
        <begin position="1"/>
        <end position="48"/>
    </location>
</feature>
<sequence>MRDRRASPVRPAARNHALDTGQHAGVARAHARGDDEEAPPSAAAPWRMQQSQGDWLFTVGGGRLRQSGPRLEGRLLRQPALEGLTRSARMDSPRKVGRNKFR</sequence>
<organism evidence="2 3">
    <name type="scientific">Dorcoceras hygrometricum</name>
    <dbReference type="NCBI Taxonomy" id="472368"/>
    <lineage>
        <taxon>Eukaryota</taxon>
        <taxon>Viridiplantae</taxon>
        <taxon>Streptophyta</taxon>
        <taxon>Embryophyta</taxon>
        <taxon>Tracheophyta</taxon>
        <taxon>Spermatophyta</taxon>
        <taxon>Magnoliopsida</taxon>
        <taxon>eudicotyledons</taxon>
        <taxon>Gunneridae</taxon>
        <taxon>Pentapetalae</taxon>
        <taxon>asterids</taxon>
        <taxon>lamiids</taxon>
        <taxon>Lamiales</taxon>
        <taxon>Gesneriaceae</taxon>
        <taxon>Didymocarpoideae</taxon>
        <taxon>Trichosporeae</taxon>
        <taxon>Loxocarpinae</taxon>
        <taxon>Dorcoceras</taxon>
    </lineage>
</organism>
<evidence type="ECO:0000313" key="2">
    <source>
        <dbReference type="EMBL" id="KZV22694.1"/>
    </source>
</evidence>
<evidence type="ECO:0000256" key="1">
    <source>
        <dbReference type="SAM" id="MobiDB-lite"/>
    </source>
</evidence>
<gene>
    <name evidence="2" type="ORF">F511_05326</name>
</gene>
<dbReference type="AlphaFoldDB" id="A0A2Z7ALJ0"/>
<dbReference type="EMBL" id="KV014110">
    <property type="protein sequence ID" value="KZV22694.1"/>
    <property type="molecule type" value="Genomic_DNA"/>
</dbReference>
<accession>A0A2Z7ALJ0</accession>
<protein>
    <submittedName>
        <fullName evidence="2">Uncharacterized protein</fullName>
    </submittedName>
</protein>
<dbReference type="Proteomes" id="UP000250235">
    <property type="component" value="Unassembled WGS sequence"/>
</dbReference>
<feature type="region of interest" description="Disordered" evidence="1">
    <location>
        <begin position="83"/>
        <end position="102"/>
    </location>
</feature>
<reference evidence="2 3" key="1">
    <citation type="journal article" date="2015" name="Proc. Natl. Acad. Sci. U.S.A.">
        <title>The resurrection genome of Boea hygrometrica: A blueprint for survival of dehydration.</title>
        <authorList>
            <person name="Xiao L."/>
            <person name="Yang G."/>
            <person name="Zhang L."/>
            <person name="Yang X."/>
            <person name="Zhao S."/>
            <person name="Ji Z."/>
            <person name="Zhou Q."/>
            <person name="Hu M."/>
            <person name="Wang Y."/>
            <person name="Chen M."/>
            <person name="Xu Y."/>
            <person name="Jin H."/>
            <person name="Xiao X."/>
            <person name="Hu G."/>
            <person name="Bao F."/>
            <person name="Hu Y."/>
            <person name="Wan P."/>
            <person name="Li L."/>
            <person name="Deng X."/>
            <person name="Kuang T."/>
            <person name="Xiang C."/>
            <person name="Zhu J.K."/>
            <person name="Oliver M.J."/>
            <person name="He Y."/>
        </authorList>
    </citation>
    <scope>NUCLEOTIDE SEQUENCE [LARGE SCALE GENOMIC DNA]</scope>
    <source>
        <strain evidence="3">cv. XS01</strain>
    </source>
</reference>